<dbReference type="PROSITE" id="PS00028">
    <property type="entry name" value="ZINC_FINGER_C2H2_1"/>
    <property type="match status" value="1"/>
</dbReference>
<keyword evidence="8" id="KW-0479">Metal-binding</keyword>
<feature type="compositionally biased region" description="Low complexity" evidence="9">
    <location>
        <begin position="663"/>
        <end position="683"/>
    </location>
</feature>
<feature type="domain" description="ShKT" evidence="12">
    <location>
        <begin position="259"/>
        <end position="303"/>
    </location>
</feature>
<feature type="compositionally biased region" description="Basic and acidic residues" evidence="9">
    <location>
        <begin position="731"/>
        <end position="742"/>
    </location>
</feature>
<evidence type="ECO:0000256" key="4">
    <source>
        <dbReference type="ARBA" id="ARBA00012269"/>
    </source>
</evidence>
<dbReference type="PROSITE" id="PS51670">
    <property type="entry name" value="SHKT"/>
    <property type="match status" value="1"/>
</dbReference>
<dbReference type="Gene3D" id="2.60.120.620">
    <property type="entry name" value="q2cbj1_9rhob like domain"/>
    <property type="match status" value="1"/>
</dbReference>
<dbReference type="PANTHER" id="PTHR36055">
    <property type="entry name" value="C2H2-LIKE ZINC FINGER PROTEIN"/>
    <property type="match status" value="1"/>
</dbReference>
<dbReference type="EMBL" id="JAAMPC010000061">
    <property type="protein sequence ID" value="KAG2244719.1"/>
    <property type="molecule type" value="Genomic_DNA"/>
</dbReference>
<keyword evidence="6" id="KW-0223">Dioxygenase</keyword>
<keyword evidence="10" id="KW-0732">Signal</keyword>
<evidence type="ECO:0000256" key="2">
    <source>
        <dbReference type="ARBA" id="ARBA00004240"/>
    </source>
</evidence>
<evidence type="ECO:0000313" key="14">
    <source>
        <dbReference type="Proteomes" id="UP000886595"/>
    </source>
</evidence>
<keyword evidence="5" id="KW-0256">Endoplasmic reticulum</keyword>
<dbReference type="SMART" id="SM00702">
    <property type="entry name" value="P4Hc"/>
    <property type="match status" value="1"/>
</dbReference>
<comment type="similarity">
    <text evidence="3">Belongs to the P4HA family.</text>
</comment>
<comment type="subcellular location">
    <subcellularLocation>
        <location evidence="2">Endoplasmic reticulum</location>
    </subcellularLocation>
</comment>
<feature type="chain" id="PRO_5036479597" description="procollagen-proline 4-dioxygenase" evidence="10">
    <location>
        <begin position="20"/>
        <end position="961"/>
    </location>
</feature>
<keyword evidence="14" id="KW-1185">Reference proteome</keyword>
<feature type="region of interest" description="Disordered" evidence="9">
    <location>
        <begin position="918"/>
        <end position="961"/>
    </location>
</feature>
<evidence type="ECO:0000256" key="9">
    <source>
        <dbReference type="SAM" id="MobiDB-lite"/>
    </source>
</evidence>
<feature type="signal peptide" evidence="10">
    <location>
        <begin position="1"/>
        <end position="19"/>
    </location>
</feature>
<evidence type="ECO:0000259" key="11">
    <source>
        <dbReference type="PROSITE" id="PS50157"/>
    </source>
</evidence>
<reference evidence="13 14" key="1">
    <citation type="submission" date="2020-02" db="EMBL/GenBank/DDBJ databases">
        <authorList>
            <person name="Ma Q."/>
            <person name="Huang Y."/>
            <person name="Song X."/>
            <person name="Pei D."/>
        </authorList>
    </citation>
    <scope>NUCLEOTIDE SEQUENCE [LARGE SCALE GENOMIC DNA]</scope>
    <source>
        <strain evidence="13">Sxm20200214</strain>
        <tissue evidence="13">Leaf</tissue>
    </source>
</reference>
<feature type="compositionally biased region" description="Polar residues" evidence="9">
    <location>
        <begin position="918"/>
        <end position="935"/>
    </location>
</feature>
<feature type="region of interest" description="Disordered" evidence="9">
    <location>
        <begin position="823"/>
        <end position="888"/>
    </location>
</feature>
<dbReference type="EC" id="1.14.11.2" evidence="4"/>
<evidence type="ECO:0000313" key="13">
    <source>
        <dbReference type="EMBL" id="KAG2244719.1"/>
    </source>
</evidence>
<evidence type="ECO:0000259" key="12">
    <source>
        <dbReference type="PROSITE" id="PS51670"/>
    </source>
</evidence>
<feature type="region of interest" description="Disordered" evidence="9">
    <location>
        <begin position="637"/>
        <end position="802"/>
    </location>
</feature>
<sequence>MASLSQIFLILMLMSSSSPFCFGGSRKELRDKVESYTQSSYVVGSKSVDPRRVLQLSWQPRVFLYRGFLSEKECDHLISLETSEVKPGDADGKTQLISSEYVLDVPDPIVAGIEEKISAWTFLPRENSTPIKVRSYTWEKSGNKLDYFGEDSSSVWHESLLATIILYVSNTTQGGELLFPYSEVKTKQSWSDCSQTGNSLRPGKGNAVLFFTRHLNTSLDQTSTHFRCPVLKGKLLVATKLIYAKKQARNDVDDESGECSDEDENCGQWAQLGECKKNPVYMIGSPDYFGTCRKSCNASLSFASLSPFRNFLSFSLASHHFLGFSRRLSLLPTCFFAPFSLSNPPRIALDFFSFSLLPPFDACSICCLLGKSMELVKQDGNDSLDMLIRRAVGKDPFLSFHRPESSPVQLFQLLHSLERPGWPLLTPLKIQLHKCEKCTREFCSPVNFRRHKRMHRRSTKPEKYSGKERDELGAFWDKLSVVDAKEILSLKSRMLGNIPGESVESGLISLIGNPGYTALPQYYLRAGYELLDIIQGRPLRFPVSSNQLFSILDEASEKTFMSNEAAQMQKYIFDGENGKNVLEAKNVVACASFLLEQQLIKAWLADKDAEAMRCQNLLVEEEEAAQRRQAELLERKKRKKLRQKEQRVKDQTKDAKEDESTTSEEQQQSPAESSSALSVASDSEAQRSDSIPTEDSSSLEEPQVLEIDNERNGETQVPMVDDDAFGNGQNMERRSDRREMERSQYGMPNGFHGNHAPKLGGMRKNGTNRDVRASTSKVWSRKADNPKSISPDAVVAEQEQTRKSEVLIGSVSVTIQNSCFSGEHNQAKCSEEEGRTKAVEAKPTSEQSTVEEVSRPVSSQGRKVSTDKKDKHSSSTAPEVKTAHHIGLQFNNHEAKAFLAKRWKEAISAEHVTLVLSQETDMPSNNTHESSNGVITATRPKHRMKPEKRTKVKYVPKQKIP</sequence>
<proteinExistence type="inferred from homology"/>
<comment type="cofactor">
    <cofactor evidence="1">
        <name>L-ascorbate</name>
        <dbReference type="ChEBI" id="CHEBI:38290"/>
    </cofactor>
</comment>
<keyword evidence="8" id="KW-0862">Zinc</keyword>
<feature type="compositionally biased region" description="Basic and acidic residues" evidence="9">
    <location>
        <begin position="825"/>
        <end position="840"/>
    </location>
</feature>
<gene>
    <name evidence="13" type="ORF">Bca52824_093451</name>
</gene>
<evidence type="ECO:0000256" key="5">
    <source>
        <dbReference type="ARBA" id="ARBA00022824"/>
    </source>
</evidence>
<dbReference type="GO" id="GO:0031418">
    <property type="term" value="F:L-ascorbic acid binding"/>
    <property type="evidence" value="ECO:0007669"/>
    <property type="project" value="InterPro"/>
</dbReference>
<feature type="compositionally biased region" description="Basic and acidic residues" evidence="9">
    <location>
        <begin position="864"/>
        <end position="873"/>
    </location>
</feature>
<name>A0A8X7P7G3_BRACI</name>
<dbReference type="InterPro" id="IPR003582">
    <property type="entry name" value="ShKT_dom"/>
</dbReference>
<evidence type="ECO:0000256" key="10">
    <source>
        <dbReference type="SAM" id="SignalP"/>
    </source>
</evidence>
<dbReference type="GO" id="GO:0005783">
    <property type="term" value="C:endoplasmic reticulum"/>
    <property type="evidence" value="ECO:0007669"/>
    <property type="project" value="UniProtKB-SubCell"/>
</dbReference>
<dbReference type="InterPro" id="IPR006620">
    <property type="entry name" value="Pro_4_hyd_alph"/>
</dbReference>
<dbReference type="PANTHER" id="PTHR36055:SF1">
    <property type="entry name" value="C2H2-LIKE ZINC FINGER PROTEIN"/>
    <property type="match status" value="1"/>
</dbReference>
<keyword evidence="8" id="KW-0863">Zinc-finger</keyword>
<feature type="compositionally biased region" description="Basic residues" evidence="9">
    <location>
        <begin position="939"/>
        <end position="961"/>
    </location>
</feature>
<evidence type="ECO:0000256" key="6">
    <source>
        <dbReference type="ARBA" id="ARBA00022964"/>
    </source>
</evidence>
<feature type="domain" description="C2H2-type" evidence="11">
    <location>
        <begin position="433"/>
        <end position="460"/>
    </location>
</feature>
<protein>
    <recommendedName>
        <fullName evidence="4">procollagen-proline 4-dioxygenase</fullName>
        <ecNumber evidence="4">1.14.11.2</ecNumber>
    </recommendedName>
</protein>
<dbReference type="Proteomes" id="UP000886595">
    <property type="component" value="Unassembled WGS sequence"/>
</dbReference>
<feature type="compositionally biased region" description="Basic and acidic residues" evidence="9">
    <location>
        <begin position="643"/>
        <end position="659"/>
    </location>
</feature>
<dbReference type="AlphaFoldDB" id="A0A8X7P7G3"/>
<organism evidence="13 14">
    <name type="scientific">Brassica carinata</name>
    <name type="common">Ethiopian mustard</name>
    <name type="synonym">Abyssinian cabbage</name>
    <dbReference type="NCBI Taxonomy" id="52824"/>
    <lineage>
        <taxon>Eukaryota</taxon>
        <taxon>Viridiplantae</taxon>
        <taxon>Streptophyta</taxon>
        <taxon>Embryophyta</taxon>
        <taxon>Tracheophyta</taxon>
        <taxon>Spermatophyta</taxon>
        <taxon>Magnoliopsida</taxon>
        <taxon>eudicotyledons</taxon>
        <taxon>Gunneridae</taxon>
        <taxon>Pentapetalae</taxon>
        <taxon>rosids</taxon>
        <taxon>malvids</taxon>
        <taxon>Brassicales</taxon>
        <taxon>Brassicaceae</taxon>
        <taxon>Brassiceae</taxon>
        <taxon>Brassica</taxon>
    </lineage>
</organism>
<evidence type="ECO:0000256" key="1">
    <source>
        <dbReference type="ARBA" id="ARBA00001961"/>
    </source>
</evidence>
<evidence type="ECO:0000256" key="3">
    <source>
        <dbReference type="ARBA" id="ARBA00006511"/>
    </source>
</evidence>
<accession>A0A8X7P7G3</accession>
<dbReference type="InterPro" id="IPR013087">
    <property type="entry name" value="Znf_C2H2_type"/>
</dbReference>
<keyword evidence="7" id="KW-0560">Oxidoreductase</keyword>
<dbReference type="SMART" id="SM00254">
    <property type="entry name" value="ShKT"/>
    <property type="match status" value="1"/>
</dbReference>
<evidence type="ECO:0000256" key="8">
    <source>
        <dbReference type="PROSITE-ProRule" id="PRU00042"/>
    </source>
</evidence>
<dbReference type="PROSITE" id="PS50157">
    <property type="entry name" value="ZINC_FINGER_C2H2_2"/>
    <property type="match status" value="1"/>
</dbReference>
<feature type="compositionally biased region" description="Polar residues" evidence="9">
    <location>
        <begin position="688"/>
        <end position="700"/>
    </location>
</feature>
<dbReference type="GO" id="GO:0008270">
    <property type="term" value="F:zinc ion binding"/>
    <property type="evidence" value="ECO:0007669"/>
    <property type="project" value="UniProtKB-KW"/>
</dbReference>
<feature type="compositionally biased region" description="Polar residues" evidence="9">
    <location>
        <begin position="844"/>
        <end position="862"/>
    </location>
</feature>
<dbReference type="OrthoDB" id="191139at2759"/>
<dbReference type="GO" id="GO:0004656">
    <property type="term" value="F:procollagen-proline 4-dioxygenase activity"/>
    <property type="evidence" value="ECO:0007669"/>
    <property type="project" value="UniProtKB-EC"/>
</dbReference>
<comment type="caution">
    <text evidence="13">The sequence shown here is derived from an EMBL/GenBank/DDBJ whole genome shotgun (WGS) entry which is preliminary data.</text>
</comment>
<dbReference type="GO" id="GO:0005506">
    <property type="term" value="F:iron ion binding"/>
    <property type="evidence" value="ECO:0007669"/>
    <property type="project" value="InterPro"/>
</dbReference>
<evidence type="ECO:0000256" key="7">
    <source>
        <dbReference type="ARBA" id="ARBA00023002"/>
    </source>
</evidence>